<feature type="region of interest" description="Disordered" evidence="1">
    <location>
        <begin position="292"/>
        <end position="321"/>
    </location>
</feature>
<evidence type="ECO:0000313" key="4">
    <source>
        <dbReference type="Proteomes" id="UP000219369"/>
    </source>
</evidence>
<dbReference type="VEuPathDB" id="FungiDB:FOMG_17067"/>
<dbReference type="VEuPathDB" id="FungiDB:FOZG_04412"/>
<dbReference type="VEuPathDB" id="FungiDB:FOIG_13815"/>
<name>A0A2H3TDA5_FUSOX</name>
<dbReference type="EMBL" id="FMJY01000003">
    <property type="protein sequence ID" value="SCO82634.1"/>
    <property type="molecule type" value="Genomic_DNA"/>
</dbReference>
<evidence type="ECO:0000313" key="3">
    <source>
        <dbReference type="EMBL" id="SCO82634.1"/>
    </source>
</evidence>
<evidence type="ECO:0000256" key="1">
    <source>
        <dbReference type="SAM" id="MobiDB-lite"/>
    </source>
</evidence>
<protein>
    <recommendedName>
        <fullName evidence="2">Bacteriophage T5 Orf172 DNA-binding domain-containing protein</fullName>
    </recommendedName>
</protein>
<dbReference type="VEuPathDB" id="FungiDB:FOC1_g10000129"/>
<reference evidence="4" key="1">
    <citation type="submission" date="2016-09" db="EMBL/GenBank/DDBJ databases">
        <authorList>
            <person name="Guldener U."/>
        </authorList>
    </citation>
    <scope>NUCLEOTIDE SEQUENCE [LARGE SCALE GENOMIC DNA]</scope>
    <source>
        <strain evidence="4">V64-1</strain>
    </source>
</reference>
<gene>
    <name evidence="3" type="ORF">FRV6_06847</name>
</gene>
<dbReference type="Proteomes" id="UP000219369">
    <property type="component" value="Unassembled WGS sequence"/>
</dbReference>
<feature type="region of interest" description="Disordered" evidence="1">
    <location>
        <begin position="1"/>
        <end position="79"/>
    </location>
</feature>
<dbReference type="Pfam" id="PF10544">
    <property type="entry name" value="T5orf172"/>
    <property type="match status" value="1"/>
</dbReference>
<dbReference type="VEuPathDB" id="FungiDB:FOXG_17556"/>
<sequence length="539" mass="60441">MSLRNNEKSETATNIASSPKPQKLNSKSIPDSSPPNSPDQTPGLSRDETCPAGAVSSLPSPPTTPPRQSSALTAHEKQPTEARFNATTLRTSLGLDDNLCGALTKANRPCRSWTPVSNRAGVTSQLESIIALTQSSMELEVTLDKLAKLAKLVHCKHHTSNVSKKERIEAWIKIFPVGEASMTDPATAVEKGIRKALSLKSAQCIGIVDSVGSRCKHRIGGQRVYNCMLTIDDIVNPHVYRNGSYLEGLLKVLETNIYCPQHINKQPLQKVASWKLSIAEILEEHSVKLAESSIPEKTRGPSGAPNTQGSPESPSTSRSDGFVLRSGRLFIPNFDRDLSTYWPNKYNTSPFEIIPTSDRVADYKSSYDMVKCEMLKELYDMDQRDGQVYMYEVEGNQGFVKIGYTTRFVEERLQEWDFDCNRASKALYPISLSTAAAIPNARRVEALCHAELDHRRIMIYCHGCLKQHQEWFKIPSTEAIAVIQKWSDWMATRPYESIQDRNTTKWTIKVEERTRTRDMDRFMREISGVSRQGDVGKVR</sequence>
<feature type="compositionally biased region" description="Polar residues" evidence="1">
    <location>
        <begin position="304"/>
        <end position="319"/>
    </location>
</feature>
<dbReference type="InterPro" id="IPR053006">
    <property type="entry name" value="Meiosis_regulatory"/>
</dbReference>
<dbReference type="SMART" id="SM00974">
    <property type="entry name" value="T5orf172"/>
    <property type="match status" value="1"/>
</dbReference>
<dbReference type="PANTHER" id="PTHR28094">
    <property type="entry name" value="MEIOTICALLY UP-REGULATED GENE 113 PROTEIN"/>
    <property type="match status" value="1"/>
</dbReference>
<feature type="domain" description="Bacteriophage T5 Orf172 DNA-binding" evidence="2">
    <location>
        <begin position="394"/>
        <end position="486"/>
    </location>
</feature>
<feature type="compositionally biased region" description="Polar residues" evidence="1">
    <location>
        <begin position="11"/>
        <end position="25"/>
    </location>
</feature>
<organism evidence="3 4">
    <name type="scientific">Fusarium oxysporum</name>
    <name type="common">Fusarium vascular wilt</name>
    <dbReference type="NCBI Taxonomy" id="5507"/>
    <lineage>
        <taxon>Eukaryota</taxon>
        <taxon>Fungi</taxon>
        <taxon>Dikarya</taxon>
        <taxon>Ascomycota</taxon>
        <taxon>Pezizomycotina</taxon>
        <taxon>Sordariomycetes</taxon>
        <taxon>Hypocreomycetidae</taxon>
        <taxon>Hypocreales</taxon>
        <taxon>Nectriaceae</taxon>
        <taxon>Fusarium</taxon>
        <taxon>Fusarium oxysporum species complex</taxon>
    </lineage>
</organism>
<accession>A0A2H3TDA5</accession>
<evidence type="ECO:0000259" key="2">
    <source>
        <dbReference type="SMART" id="SM00974"/>
    </source>
</evidence>
<dbReference type="OrthoDB" id="3511049at2759"/>
<dbReference type="VEuPathDB" id="FungiDB:FOC4_g10000990"/>
<dbReference type="PANTHER" id="PTHR28094:SF1">
    <property type="entry name" value="MEIOTICALLY UP-REGULATED GENE 113 PROTEIN"/>
    <property type="match status" value="1"/>
</dbReference>
<dbReference type="InterPro" id="IPR018306">
    <property type="entry name" value="Phage_T5_Orf172_DNA-bd"/>
</dbReference>
<dbReference type="AlphaFoldDB" id="A0A2H3TDA5"/>
<feature type="compositionally biased region" description="Basic and acidic residues" evidence="1">
    <location>
        <begin position="1"/>
        <end position="10"/>
    </location>
</feature>
<proteinExistence type="predicted"/>